<evidence type="ECO:0000313" key="2">
    <source>
        <dbReference type="EMBL" id="CBY34276.1"/>
    </source>
</evidence>
<dbReference type="Proteomes" id="UP000011014">
    <property type="component" value="Unassembled WGS sequence"/>
</dbReference>
<dbReference type="AlphaFoldDB" id="E4YFK2"/>
<evidence type="ECO:0000256" key="1">
    <source>
        <dbReference type="SAM" id="MobiDB-lite"/>
    </source>
</evidence>
<proteinExistence type="predicted"/>
<feature type="compositionally biased region" description="Polar residues" evidence="1">
    <location>
        <begin position="358"/>
        <end position="373"/>
    </location>
</feature>
<feature type="compositionally biased region" description="Basic and acidic residues" evidence="1">
    <location>
        <begin position="173"/>
        <end position="195"/>
    </location>
</feature>
<feature type="compositionally biased region" description="Basic and acidic residues" evidence="1">
    <location>
        <begin position="118"/>
        <end position="137"/>
    </location>
</feature>
<name>E4YFK2_OIKDI</name>
<organism evidence="2">
    <name type="scientific">Oikopleura dioica</name>
    <name type="common">Tunicate</name>
    <dbReference type="NCBI Taxonomy" id="34765"/>
    <lineage>
        <taxon>Eukaryota</taxon>
        <taxon>Metazoa</taxon>
        <taxon>Chordata</taxon>
        <taxon>Tunicata</taxon>
        <taxon>Appendicularia</taxon>
        <taxon>Copelata</taxon>
        <taxon>Oikopleuridae</taxon>
        <taxon>Oikopleura</taxon>
    </lineage>
</organism>
<gene>
    <name evidence="2" type="ORF">GSOID_T00024292001</name>
</gene>
<feature type="compositionally biased region" description="Polar residues" evidence="1">
    <location>
        <begin position="386"/>
        <end position="403"/>
    </location>
</feature>
<feature type="compositionally biased region" description="Basic and acidic residues" evidence="1">
    <location>
        <begin position="404"/>
        <end position="421"/>
    </location>
</feature>
<feature type="region of interest" description="Disordered" evidence="1">
    <location>
        <begin position="117"/>
        <end position="248"/>
    </location>
</feature>
<accession>E4YFK2</accession>
<feature type="region of interest" description="Disordered" evidence="1">
    <location>
        <begin position="262"/>
        <end position="583"/>
    </location>
</feature>
<sequence>MFLKALECKIKAPHLTVYHRSIFFDFSNHLTTTPPHPTSQFSGLTREPPHPTSKKSRWFENHPTPPHLKSRWFTNHPTPPQENRGDFKTTPPHLKKIEAALKPPHLEGGVVEVIYNPDSDRFNNSRGRNDRGDRQNRDSGYSQFRDNRRDNRNSHRGGLEPGFEGPAPPRRNQNNDRDRGSRDHRDFGDRDDRIRKPINPLEGPTRPGGRYEKRQNRRAHNEEQREHDQQGWTPDEEGPHLMNNSWGSSGQVVELKPTALADFSSDDDRPVSNSISDFEDGNLPAPPSIDSSPTEEDYEKYDQEVALAKYEDNEHESTQNEENSQSASNEIEQELAKVLAEAKIASVMDAEKTDHTEPSQSGEQPLEASQSIPMSAEVAKGESEQFESSTNVESDNPHQQTLEVNRENDETASHKLVEKVSEPPISSELEDESNAGSADLAISQPTGEKAEKTNEEKASEVTEEVQDKTEVLSSPEKLEASEKTKNSKMERENEVNEQKCEQGAAENEEVMEKTQSGQQQSEDQVEDQVKICEPPKSVETQEAAIEQEAPLSEEPKQVENKEENATESSTPVESEANKTDSTT</sequence>
<feature type="compositionally biased region" description="Basic and acidic residues" evidence="1">
    <location>
        <begin position="309"/>
        <end position="318"/>
    </location>
</feature>
<feature type="compositionally biased region" description="Basic and acidic residues" evidence="1">
    <location>
        <begin position="448"/>
        <end position="500"/>
    </location>
</feature>
<feature type="compositionally biased region" description="Basic and acidic residues" evidence="1">
    <location>
        <begin position="209"/>
        <end position="229"/>
    </location>
</feature>
<reference evidence="2" key="1">
    <citation type="journal article" date="2010" name="Science">
        <title>Plasticity of animal genome architecture unmasked by rapid evolution of a pelagic tunicate.</title>
        <authorList>
            <person name="Denoeud F."/>
            <person name="Henriet S."/>
            <person name="Mungpakdee S."/>
            <person name="Aury J.M."/>
            <person name="Da Silva C."/>
            <person name="Brinkmann H."/>
            <person name="Mikhaleva J."/>
            <person name="Olsen L.C."/>
            <person name="Jubin C."/>
            <person name="Canestro C."/>
            <person name="Bouquet J.M."/>
            <person name="Danks G."/>
            <person name="Poulain J."/>
            <person name="Campsteijn C."/>
            <person name="Adamski M."/>
            <person name="Cross I."/>
            <person name="Yadetie F."/>
            <person name="Muffato M."/>
            <person name="Louis A."/>
            <person name="Butcher S."/>
            <person name="Tsagkogeorga G."/>
            <person name="Konrad A."/>
            <person name="Singh S."/>
            <person name="Jensen M.F."/>
            <person name="Cong E.H."/>
            <person name="Eikeseth-Otteraa H."/>
            <person name="Noel B."/>
            <person name="Anthouard V."/>
            <person name="Porcel B.M."/>
            <person name="Kachouri-Lafond R."/>
            <person name="Nishino A."/>
            <person name="Ugolini M."/>
            <person name="Chourrout P."/>
            <person name="Nishida H."/>
            <person name="Aasland R."/>
            <person name="Huzurbazar S."/>
            <person name="Westhof E."/>
            <person name="Delsuc F."/>
            <person name="Lehrach H."/>
            <person name="Reinhardt R."/>
            <person name="Weissenbach J."/>
            <person name="Roy S.W."/>
            <person name="Artiguenave F."/>
            <person name="Postlethwait J.H."/>
            <person name="Manak J.R."/>
            <person name="Thompson E.M."/>
            <person name="Jaillon O."/>
            <person name="Du Pasquier L."/>
            <person name="Boudinot P."/>
            <person name="Liberles D.A."/>
            <person name="Volff J.N."/>
            <person name="Philippe H."/>
            <person name="Lenhard B."/>
            <person name="Roest Crollius H."/>
            <person name="Wincker P."/>
            <person name="Chourrout D."/>
        </authorList>
    </citation>
    <scope>NUCLEOTIDE SEQUENCE [LARGE SCALE GENOMIC DNA]</scope>
</reference>
<protein>
    <submittedName>
        <fullName evidence="2">Uncharacterized protein</fullName>
    </submittedName>
</protein>
<feature type="compositionally biased region" description="Basic and acidic residues" evidence="1">
    <location>
        <begin position="553"/>
        <end position="564"/>
    </location>
</feature>
<feature type="region of interest" description="Disordered" evidence="1">
    <location>
        <begin position="36"/>
        <end position="91"/>
    </location>
</feature>
<dbReference type="EMBL" id="FN654492">
    <property type="protein sequence ID" value="CBY34276.1"/>
    <property type="molecule type" value="Genomic_DNA"/>
</dbReference>
<feature type="compositionally biased region" description="Polar residues" evidence="1">
    <location>
        <begin position="320"/>
        <end position="330"/>
    </location>
</feature>